<proteinExistence type="predicted"/>
<dbReference type="EMBL" id="JAQIZT010000006">
    <property type="protein sequence ID" value="KAJ6995092.1"/>
    <property type="molecule type" value="Genomic_DNA"/>
</dbReference>
<comment type="caution">
    <text evidence="1">The sequence shown here is derived from an EMBL/GenBank/DDBJ whole genome shotgun (WGS) entry which is preliminary data.</text>
</comment>
<evidence type="ECO:0000313" key="2">
    <source>
        <dbReference type="Proteomes" id="UP001164929"/>
    </source>
</evidence>
<sequence>MDGDCHISIRSNCSFASHSLKDQHSFSQNTIISHARTLMGRCL</sequence>
<name>A0AAD6QRK1_9ROSI</name>
<dbReference type="Proteomes" id="UP001164929">
    <property type="component" value="Chromosome 6"/>
</dbReference>
<evidence type="ECO:0000313" key="1">
    <source>
        <dbReference type="EMBL" id="KAJ6995092.1"/>
    </source>
</evidence>
<keyword evidence="2" id="KW-1185">Reference proteome</keyword>
<gene>
    <name evidence="1" type="ORF">NC653_017779</name>
</gene>
<accession>A0AAD6QRK1</accession>
<dbReference type="AlphaFoldDB" id="A0AAD6QRK1"/>
<organism evidence="1 2">
    <name type="scientific">Populus alba x Populus x berolinensis</name>
    <dbReference type="NCBI Taxonomy" id="444605"/>
    <lineage>
        <taxon>Eukaryota</taxon>
        <taxon>Viridiplantae</taxon>
        <taxon>Streptophyta</taxon>
        <taxon>Embryophyta</taxon>
        <taxon>Tracheophyta</taxon>
        <taxon>Spermatophyta</taxon>
        <taxon>Magnoliopsida</taxon>
        <taxon>eudicotyledons</taxon>
        <taxon>Gunneridae</taxon>
        <taxon>Pentapetalae</taxon>
        <taxon>rosids</taxon>
        <taxon>fabids</taxon>
        <taxon>Malpighiales</taxon>
        <taxon>Salicaceae</taxon>
        <taxon>Saliceae</taxon>
        <taxon>Populus</taxon>
    </lineage>
</organism>
<protein>
    <submittedName>
        <fullName evidence="1">Uncharacterized protein</fullName>
    </submittedName>
</protein>
<reference evidence="1" key="1">
    <citation type="journal article" date="2023" name="Mol. Ecol. Resour.">
        <title>Chromosome-level genome assembly of a triploid poplar Populus alba 'Berolinensis'.</title>
        <authorList>
            <person name="Chen S."/>
            <person name="Yu Y."/>
            <person name="Wang X."/>
            <person name="Wang S."/>
            <person name="Zhang T."/>
            <person name="Zhou Y."/>
            <person name="He R."/>
            <person name="Meng N."/>
            <person name="Wang Y."/>
            <person name="Liu W."/>
            <person name="Liu Z."/>
            <person name="Liu J."/>
            <person name="Guo Q."/>
            <person name="Huang H."/>
            <person name="Sederoff R.R."/>
            <person name="Wang G."/>
            <person name="Qu G."/>
            <person name="Chen S."/>
        </authorList>
    </citation>
    <scope>NUCLEOTIDE SEQUENCE</scope>
    <source>
        <strain evidence="1">SC-2020</strain>
    </source>
</reference>